<proteinExistence type="predicted"/>
<name>A0A6G8KXT3_9MICO</name>
<keyword evidence="1" id="KW-0812">Transmembrane</keyword>
<reference evidence="2 3" key="1">
    <citation type="submission" date="2019-02" db="EMBL/GenBank/DDBJ databases">
        <title>Complete Genome Sequence and Methylome Analysis of Brevibacterium luteolum NEB1784.</title>
        <authorList>
            <person name="Fomenkov A."/>
            <person name="Roberts R.J."/>
        </authorList>
    </citation>
    <scope>NUCLEOTIDE SEQUENCE [LARGE SCALE GENOMIC DNA]</scope>
    <source>
        <strain evidence="2 3">NEB1784</strain>
    </source>
</reference>
<gene>
    <name evidence="2" type="ORF">EW640_10260</name>
</gene>
<organism evidence="2 3">
    <name type="scientific">Brevibacterium luteolum</name>
    <dbReference type="NCBI Taxonomy" id="199591"/>
    <lineage>
        <taxon>Bacteria</taxon>
        <taxon>Bacillati</taxon>
        <taxon>Actinomycetota</taxon>
        <taxon>Actinomycetes</taxon>
        <taxon>Micrococcales</taxon>
        <taxon>Brevibacteriaceae</taxon>
        <taxon>Brevibacterium</taxon>
    </lineage>
</organism>
<feature type="transmembrane region" description="Helical" evidence="1">
    <location>
        <begin position="177"/>
        <end position="199"/>
    </location>
</feature>
<dbReference type="RefSeq" id="WP_165884016.1">
    <property type="nucleotide sequence ID" value="NZ_CP035810.1"/>
</dbReference>
<sequence>MESPACLIGRRCLRDRIRQNRSPRLEPDLPNGCRLGDGAITACGDELGEFAFIVMTAPESGFSETEVTCDGEGIEVTASAIRTMSARHCTVCDSTLLDYLAQNCGHSYYDAGQAPPLPRHHRSLLRRHGRGYGDLVTGPGSAPGPVLTPLGPRILRPVLVGVRTVPEAVAGERWLRLGLTGVAVVAAVAAAAAISMSIADPLGVLTGYVDRSVIPLREPPLHRL</sequence>
<protein>
    <submittedName>
        <fullName evidence="2">Uncharacterized protein</fullName>
    </submittedName>
</protein>
<keyword evidence="1" id="KW-0472">Membrane</keyword>
<evidence type="ECO:0000313" key="3">
    <source>
        <dbReference type="Proteomes" id="UP000501518"/>
    </source>
</evidence>
<dbReference type="AlphaFoldDB" id="A0A6G8KXT3"/>
<keyword evidence="1" id="KW-1133">Transmembrane helix</keyword>
<dbReference type="KEGG" id="blut:EW640_10260"/>
<evidence type="ECO:0000256" key="1">
    <source>
        <dbReference type="SAM" id="Phobius"/>
    </source>
</evidence>
<dbReference type="Proteomes" id="UP000501518">
    <property type="component" value="Chromosome"/>
</dbReference>
<dbReference type="EMBL" id="CP035810">
    <property type="protein sequence ID" value="QIN29618.1"/>
    <property type="molecule type" value="Genomic_DNA"/>
</dbReference>
<evidence type="ECO:0000313" key="2">
    <source>
        <dbReference type="EMBL" id="QIN29618.1"/>
    </source>
</evidence>
<accession>A0A6G8KXT3</accession>